<organism evidence="1 2">
    <name type="scientific">Pandoravirus kuranda</name>
    <dbReference type="NCBI Taxonomy" id="3019033"/>
    <lineage>
        <taxon>Viruses</taxon>
        <taxon>Pandoravirus</taxon>
    </lineage>
</organism>
<dbReference type="EMBL" id="ON887157">
    <property type="protein sequence ID" value="WBR14912.1"/>
    <property type="molecule type" value="Genomic_DNA"/>
</dbReference>
<accession>A0AA95EF40</accession>
<name>A0AA95EF40_9VIRU</name>
<gene>
    <name evidence="1" type="ORF">pkur_cds_738</name>
</gene>
<evidence type="ECO:0000313" key="2">
    <source>
        <dbReference type="Proteomes" id="UP001185135"/>
    </source>
</evidence>
<reference evidence="1" key="1">
    <citation type="submission" date="2022-06" db="EMBL/GenBank/DDBJ databases">
        <authorList>
            <person name="Legendre M."/>
            <person name="Claverie J.-M."/>
            <person name="Alempic J.-M."/>
            <person name="Abergel C."/>
        </authorList>
    </citation>
    <scope>NUCLEOTIDE SEQUENCE</scope>
    <source>
        <strain evidence="1">Kuranda</strain>
    </source>
</reference>
<protein>
    <submittedName>
        <fullName evidence="1">Uncharacterized protein</fullName>
    </submittedName>
</protein>
<evidence type="ECO:0000313" key="1">
    <source>
        <dbReference type="EMBL" id="WBR14912.1"/>
    </source>
</evidence>
<sequence>MQRAPAHTWADVRRWAASVGLTSAEALARWLDAITPDRAARFDPYEGALVRALQQYAMAAQPDGSPPAPWRLASYYRPVLDALGSEEVARQLNAIGTSAPEWIDPLVNPLAPEAGVFWPASPVTATTRVAQTVYDALGYRSLDARAFLVSLAANAPREPSRRRTAGDEIATQLRDMGASIDGILGGLLGLRADPRAPPLASVAEVDAARLRWPSVTPDYIAPPYVVAVGSGLFHGAPSHVVWLRQGNEIIGGVIVDDATGQVVDEDGAAARDQPDLGFGLYTRRARRAVEQASGGQPDVVAEWLARFARATRDGESGAVGLSPLALPEPPAAGWIGSDVERIDFARVVEPAEVLAALSAEARMRAARVMQSALQSVSGLARRASEAYTGDFLRANVPDEVRQLLAVQAASRACGSEAPTAPSQRKALTDAANLLGVPVDRPLESLCVAMAQAAERLYGVS</sequence>
<proteinExistence type="predicted"/>
<dbReference type="Proteomes" id="UP001185135">
    <property type="component" value="Segment"/>
</dbReference>